<sequence>MVFGELFKSALAKKTKSSSLISKEEDDQAKARKPEKISVKERPPRSESRKRRSDDRNHDKTNSNPKRQRFHNRKPLSAEAIELTKQLQDCSRRKRLDEALHLYRSHKNDFIRDTHHACILIDCCARCGNVEEAEKVVGALGDDCNVETNTALMKAYAHSGRILQAMQLFRKMSKSEKEKPNVRTLNTLLRGCLWTASTSVLGKSDELCGGVVSSEDAWELFCKNVGADHLDVSSYEYSAVILCQALRTEDALERIKQLQSAYEIVIKGKASISGGDQASLESLAVVNIALARAYALFGDFDNMWTACQRVFSACKLSRSLLVEEMNGAESESPVSKRQLKKQQAVGGKRAWKKVSDEGAFQRKSSNNTYRNHRLSEIENEAKELVRLRKLKDKGDLLEQVRCGLLKRLFYFGGGGTTDMLKTSGKSVVSDVSSPIWYSFGLAEVMQSTPQNRHPSHTKPILTDGKNTASAVSSQGTLILSQIFDNPNLPIDVEIGAGFGDWIVRQTRMHQDRNHIAVELRADRVAQIFAKGMLGLDSSSSKRLCVVGSDAGSFLDLRLPQEGSISTFFANHPEPPTQTFGENQSELGAVVDGGAEPAHMLNSATMISMAKRLKASGRIVIVTDNRWYARLLSTTALRAILVLGKEGVRLKSESSIALSKGGFHKIDSFSSGTETVELFEGQPNEQIGHVPYDPTSEGGASYFDRLWRSGGGSHAERKSRLVLVLRRMR</sequence>
<feature type="region of interest" description="Disordered" evidence="9">
    <location>
        <begin position="12"/>
        <end position="78"/>
    </location>
</feature>
<evidence type="ECO:0000256" key="2">
    <source>
        <dbReference type="ARBA" id="ARBA00011977"/>
    </source>
</evidence>
<evidence type="ECO:0000256" key="6">
    <source>
        <dbReference type="ARBA" id="ARBA00022694"/>
    </source>
</evidence>
<feature type="repeat" description="PPR" evidence="8">
    <location>
        <begin position="145"/>
        <end position="179"/>
    </location>
</feature>
<dbReference type="PROSITE" id="PS51375">
    <property type="entry name" value="PPR"/>
    <property type="match status" value="1"/>
</dbReference>
<dbReference type="EC" id="2.1.1.33" evidence="2"/>
<keyword evidence="7" id="KW-0677">Repeat</keyword>
<evidence type="ECO:0000256" key="5">
    <source>
        <dbReference type="ARBA" id="ARBA00022691"/>
    </source>
</evidence>
<keyword evidence="4" id="KW-0808">Transferase</keyword>
<dbReference type="GO" id="GO:0008176">
    <property type="term" value="F:tRNA (guanine(46)-N7)-methyltransferase activity"/>
    <property type="evidence" value="ECO:0007669"/>
    <property type="project" value="UniProtKB-EC"/>
</dbReference>
<evidence type="ECO:0000256" key="7">
    <source>
        <dbReference type="ARBA" id="ARBA00022737"/>
    </source>
</evidence>
<evidence type="ECO:0000256" key="4">
    <source>
        <dbReference type="ARBA" id="ARBA00022679"/>
    </source>
</evidence>
<accession>A0A1Z5KH87</accession>
<reference evidence="10 11" key="1">
    <citation type="journal article" date="2015" name="Plant Cell">
        <title>Oil accumulation by the oleaginous diatom Fistulifera solaris as revealed by the genome and transcriptome.</title>
        <authorList>
            <person name="Tanaka T."/>
            <person name="Maeda Y."/>
            <person name="Veluchamy A."/>
            <person name="Tanaka M."/>
            <person name="Abida H."/>
            <person name="Marechal E."/>
            <person name="Bowler C."/>
            <person name="Muto M."/>
            <person name="Sunaga Y."/>
            <person name="Tanaka M."/>
            <person name="Yoshino T."/>
            <person name="Taniguchi T."/>
            <person name="Fukuda Y."/>
            <person name="Nemoto M."/>
            <person name="Matsumoto M."/>
            <person name="Wong P.S."/>
            <person name="Aburatani S."/>
            <person name="Fujibuchi W."/>
        </authorList>
    </citation>
    <scope>NUCLEOTIDE SEQUENCE [LARGE SCALE GENOMIC DNA]</scope>
    <source>
        <strain evidence="10 11">JPCC DA0580</strain>
    </source>
</reference>
<dbReference type="AlphaFoldDB" id="A0A1Z5KH87"/>
<organism evidence="10 11">
    <name type="scientific">Fistulifera solaris</name>
    <name type="common">Oleaginous diatom</name>
    <dbReference type="NCBI Taxonomy" id="1519565"/>
    <lineage>
        <taxon>Eukaryota</taxon>
        <taxon>Sar</taxon>
        <taxon>Stramenopiles</taxon>
        <taxon>Ochrophyta</taxon>
        <taxon>Bacillariophyta</taxon>
        <taxon>Bacillariophyceae</taxon>
        <taxon>Bacillariophycidae</taxon>
        <taxon>Naviculales</taxon>
        <taxon>Naviculaceae</taxon>
        <taxon>Fistulifera</taxon>
    </lineage>
</organism>
<gene>
    <name evidence="10" type="ORF">FisN_1Hh398</name>
</gene>
<keyword evidence="6" id="KW-0819">tRNA processing</keyword>
<evidence type="ECO:0000256" key="3">
    <source>
        <dbReference type="ARBA" id="ARBA00022603"/>
    </source>
</evidence>
<protein>
    <recommendedName>
        <fullName evidence="2">tRNA (guanine(46)-N(7))-methyltransferase</fullName>
        <ecNumber evidence="2">2.1.1.33</ecNumber>
    </recommendedName>
</protein>
<keyword evidence="11" id="KW-1185">Reference proteome</keyword>
<dbReference type="OrthoDB" id="42736at2759"/>
<evidence type="ECO:0000256" key="1">
    <source>
        <dbReference type="ARBA" id="ARBA00000142"/>
    </source>
</evidence>
<dbReference type="InterPro" id="IPR011990">
    <property type="entry name" value="TPR-like_helical_dom_sf"/>
</dbReference>
<comment type="catalytic activity">
    <reaction evidence="1">
        <text>guanosine(46) in tRNA + S-adenosyl-L-methionine = N(7)-methylguanosine(46) in tRNA + S-adenosyl-L-homocysteine</text>
        <dbReference type="Rhea" id="RHEA:42708"/>
        <dbReference type="Rhea" id="RHEA-COMP:10188"/>
        <dbReference type="Rhea" id="RHEA-COMP:10189"/>
        <dbReference type="ChEBI" id="CHEBI:57856"/>
        <dbReference type="ChEBI" id="CHEBI:59789"/>
        <dbReference type="ChEBI" id="CHEBI:74269"/>
        <dbReference type="ChEBI" id="CHEBI:74480"/>
        <dbReference type="EC" id="2.1.1.33"/>
    </reaction>
</comment>
<dbReference type="Gene3D" id="3.40.50.150">
    <property type="entry name" value="Vaccinia Virus protein VP39"/>
    <property type="match status" value="1"/>
</dbReference>
<dbReference type="InParanoid" id="A0A1Z5KH87"/>
<dbReference type="NCBIfam" id="TIGR00756">
    <property type="entry name" value="PPR"/>
    <property type="match status" value="1"/>
</dbReference>
<feature type="compositionally biased region" description="Basic and acidic residues" evidence="9">
    <location>
        <begin position="28"/>
        <end position="61"/>
    </location>
</feature>
<dbReference type="InterPro" id="IPR003358">
    <property type="entry name" value="tRNA_(Gua-N-7)_MeTrfase_Trmb"/>
</dbReference>
<evidence type="ECO:0000256" key="9">
    <source>
        <dbReference type="SAM" id="MobiDB-lite"/>
    </source>
</evidence>
<name>A0A1Z5KH87_FISSO</name>
<comment type="caution">
    <text evidence="10">The sequence shown here is derived from an EMBL/GenBank/DDBJ whole genome shotgun (WGS) entry which is preliminary data.</text>
</comment>
<dbReference type="PANTHER" id="PTHR47447">
    <property type="entry name" value="OS03G0856100 PROTEIN"/>
    <property type="match status" value="1"/>
</dbReference>
<dbReference type="PROSITE" id="PS51625">
    <property type="entry name" value="SAM_MT_TRMB"/>
    <property type="match status" value="1"/>
</dbReference>
<evidence type="ECO:0000313" key="10">
    <source>
        <dbReference type="EMBL" id="GAX25442.1"/>
    </source>
</evidence>
<dbReference type="Gene3D" id="1.25.40.10">
    <property type="entry name" value="Tetratricopeptide repeat domain"/>
    <property type="match status" value="1"/>
</dbReference>
<dbReference type="InterPro" id="IPR029063">
    <property type="entry name" value="SAM-dependent_MTases_sf"/>
</dbReference>
<dbReference type="PANTHER" id="PTHR47447:SF28">
    <property type="entry name" value="PENTACOTRIPEPTIDE-REPEAT REGION OF PRORP DOMAIN-CONTAINING PROTEIN"/>
    <property type="match status" value="1"/>
</dbReference>
<keyword evidence="3" id="KW-0489">Methyltransferase</keyword>
<dbReference type="Pfam" id="PF02390">
    <property type="entry name" value="Methyltransf_4"/>
    <property type="match status" value="1"/>
</dbReference>
<proteinExistence type="predicted"/>
<evidence type="ECO:0000256" key="8">
    <source>
        <dbReference type="PROSITE-ProRule" id="PRU00708"/>
    </source>
</evidence>
<dbReference type="Pfam" id="PF13041">
    <property type="entry name" value="PPR_2"/>
    <property type="match status" value="1"/>
</dbReference>
<dbReference type="InterPro" id="IPR002885">
    <property type="entry name" value="PPR_rpt"/>
</dbReference>
<dbReference type="Proteomes" id="UP000198406">
    <property type="component" value="Unassembled WGS sequence"/>
</dbReference>
<evidence type="ECO:0000313" key="11">
    <source>
        <dbReference type="Proteomes" id="UP000198406"/>
    </source>
</evidence>
<dbReference type="Pfam" id="PF01535">
    <property type="entry name" value="PPR"/>
    <property type="match status" value="1"/>
</dbReference>
<keyword evidence="5" id="KW-0949">S-adenosyl-L-methionine</keyword>
<dbReference type="EMBL" id="BDSP01000224">
    <property type="protein sequence ID" value="GAX25442.1"/>
    <property type="molecule type" value="Genomic_DNA"/>
</dbReference>